<reference evidence="6" key="1">
    <citation type="submission" date="2021-06" db="EMBL/GenBank/DDBJ databases">
        <authorList>
            <person name="Kallberg Y."/>
            <person name="Tangrot J."/>
            <person name="Rosling A."/>
        </authorList>
    </citation>
    <scope>NUCLEOTIDE SEQUENCE</scope>
    <source>
        <strain evidence="6">CL551</strain>
    </source>
</reference>
<dbReference type="EMBL" id="CAJVPV010000176">
    <property type="protein sequence ID" value="CAG8445623.1"/>
    <property type="molecule type" value="Genomic_DNA"/>
</dbReference>
<evidence type="ECO:0000313" key="7">
    <source>
        <dbReference type="Proteomes" id="UP000789342"/>
    </source>
</evidence>
<keyword evidence="3" id="KW-0694">RNA-binding</keyword>
<dbReference type="GO" id="GO:0031124">
    <property type="term" value="P:mRNA 3'-end processing"/>
    <property type="evidence" value="ECO:0007669"/>
    <property type="project" value="InterPro"/>
</dbReference>
<evidence type="ECO:0000256" key="3">
    <source>
        <dbReference type="PROSITE-ProRule" id="PRU00176"/>
    </source>
</evidence>
<dbReference type="PROSITE" id="PS50102">
    <property type="entry name" value="RRM"/>
    <property type="match status" value="1"/>
</dbReference>
<dbReference type="InterPro" id="IPR025742">
    <property type="entry name" value="CSTF2_hinge"/>
</dbReference>
<accession>A0A9N8VF19</accession>
<proteinExistence type="predicted"/>
<evidence type="ECO:0000256" key="1">
    <source>
        <dbReference type="ARBA" id="ARBA00004123"/>
    </source>
</evidence>
<dbReference type="SMART" id="SM00360">
    <property type="entry name" value="RRM"/>
    <property type="match status" value="1"/>
</dbReference>
<evidence type="ECO:0000259" key="5">
    <source>
        <dbReference type="PROSITE" id="PS50102"/>
    </source>
</evidence>
<evidence type="ECO:0000313" key="6">
    <source>
        <dbReference type="EMBL" id="CAG8445623.1"/>
    </source>
</evidence>
<dbReference type="AlphaFoldDB" id="A0A9N8VF19"/>
<dbReference type="PANTHER" id="PTHR45735:SF2">
    <property type="entry name" value="CLEAVAGE STIMULATION FACTOR SUBUNIT 2"/>
    <property type="match status" value="1"/>
</dbReference>
<name>A0A9N8VF19_9GLOM</name>
<evidence type="ECO:0000256" key="2">
    <source>
        <dbReference type="ARBA" id="ARBA00023242"/>
    </source>
</evidence>
<feature type="compositionally biased region" description="Polar residues" evidence="4">
    <location>
        <begin position="105"/>
        <end position="129"/>
    </location>
</feature>
<protein>
    <submittedName>
        <fullName evidence="6">8137_t:CDS:1</fullName>
    </submittedName>
</protein>
<dbReference type="InterPro" id="IPR012677">
    <property type="entry name" value="Nucleotide-bd_a/b_plait_sf"/>
</dbReference>
<dbReference type="Proteomes" id="UP000789342">
    <property type="component" value="Unassembled WGS sequence"/>
</dbReference>
<keyword evidence="7" id="KW-1185">Reference proteome</keyword>
<dbReference type="SUPFAM" id="SSF54928">
    <property type="entry name" value="RNA-binding domain, RBD"/>
    <property type="match status" value="1"/>
</dbReference>
<sequence>MVVPKGSNVVKIENIPYGVNEETLKGVFQKAGPVASFRLAFDEEGGPEATGYGFCEYYDSPTATNAMQNFNDLEIDDRRLKVQVTNCVDPPSALSKNRSEDEGGSTFSQAQRNSEASKQTPVESTTSKTGMNGLQLIDALITLKMLFERSEAQAKELLNSNPRLSHDMFVTLLEHNLVENELLQRVNTFASQKANIATTPLLSLNANAQQQLKQPQDTLYRPSLQLTQQTMHYQPTLSHFQQNSLQIPVQQTPNLFSFQQYPLQVPIQQSHSQLSIQHPQHDAITNIGNTLGTFNFGERNAGISADSQIREQNAALILKILNLTQQQIDLFPPEERNRIIQLAKTSNPPSNEEIRRM</sequence>
<evidence type="ECO:0000256" key="4">
    <source>
        <dbReference type="SAM" id="MobiDB-lite"/>
    </source>
</evidence>
<dbReference type="Pfam" id="PF14304">
    <property type="entry name" value="CSTF_C"/>
    <property type="match status" value="1"/>
</dbReference>
<gene>
    <name evidence="6" type="ORF">AMORRO_LOCUS589</name>
</gene>
<organism evidence="6 7">
    <name type="scientific">Acaulospora morrowiae</name>
    <dbReference type="NCBI Taxonomy" id="94023"/>
    <lineage>
        <taxon>Eukaryota</taxon>
        <taxon>Fungi</taxon>
        <taxon>Fungi incertae sedis</taxon>
        <taxon>Mucoromycota</taxon>
        <taxon>Glomeromycotina</taxon>
        <taxon>Glomeromycetes</taxon>
        <taxon>Diversisporales</taxon>
        <taxon>Acaulosporaceae</taxon>
        <taxon>Acaulospora</taxon>
    </lineage>
</organism>
<dbReference type="PANTHER" id="PTHR45735">
    <property type="entry name" value="CLEAVAGE STIMULATION FACTOR SUBUNIT 2"/>
    <property type="match status" value="1"/>
</dbReference>
<comment type="caution">
    <text evidence="6">The sequence shown here is derived from an EMBL/GenBank/DDBJ whole genome shotgun (WGS) entry which is preliminary data.</text>
</comment>
<dbReference type="GO" id="GO:0005847">
    <property type="term" value="C:mRNA cleavage and polyadenylation specificity factor complex"/>
    <property type="evidence" value="ECO:0007669"/>
    <property type="project" value="TreeGrafter"/>
</dbReference>
<dbReference type="InterPro" id="IPR035979">
    <property type="entry name" value="RBD_domain_sf"/>
</dbReference>
<comment type="subcellular location">
    <subcellularLocation>
        <location evidence="1">Nucleus</location>
    </subcellularLocation>
</comment>
<dbReference type="GO" id="GO:0003729">
    <property type="term" value="F:mRNA binding"/>
    <property type="evidence" value="ECO:0007669"/>
    <property type="project" value="TreeGrafter"/>
</dbReference>
<keyword evidence="2" id="KW-0539">Nucleus</keyword>
<dbReference type="InterPro" id="IPR000504">
    <property type="entry name" value="RRM_dom"/>
</dbReference>
<dbReference type="InterPro" id="IPR038192">
    <property type="entry name" value="CSTF_C_sf"/>
</dbReference>
<dbReference type="Pfam" id="PF00076">
    <property type="entry name" value="RRM_1"/>
    <property type="match status" value="1"/>
</dbReference>
<feature type="region of interest" description="Disordered" evidence="4">
    <location>
        <begin position="89"/>
        <end position="129"/>
    </location>
</feature>
<dbReference type="Pfam" id="PF14327">
    <property type="entry name" value="CSTF2_hinge"/>
    <property type="match status" value="1"/>
</dbReference>
<dbReference type="Gene3D" id="1.10.20.70">
    <property type="entry name" value="Transcription termination and cleavage factor, C-terminal domain"/>
    <property type="match status" value="1"/>
</dbReference>
<dbReference type="InterPro" id="IPR026896">
    <property type="entry name" value="CSTF_C"/>
</dbReference>
<dbReference type="OrthoDB" id="2387780at2759"/>
<feature type="domain" description="RRM" evidence="5">
    <location>
        <begin position="8"/>
        <end position="87"/>
    </location>
</feature>
<dbReference type="Gene3D" id="3.30.70.330">
    <property type="match status" value="1"/>
</dbReference>